<dbReference type="RefSeq" id="WP_189788298.1">
    <property type="nucleotide sequence ID" value="NZ_BNAT01000067.1"/>
</dbReference>
<protein>
    <submittedName>
        <fullName evidence="2">Uncharacterized protein</fullName>
    </submittedName>
</protein>
<organism evidence="2 3">
    <name type="scientific">Streptomyces capitiformicae</name>
    <dbReference type="NCBI Taxonomy" id="2014920"/>
    <lineage>
        <taxon>Bacteria</taxon>
        <taxon>Bacillati</taxon>
        <taxon>Actinomycetota</taxon>
        <taxon>Actinomycetes</taxon>
        <taxon>Kitasatosporales</taxon>
        <taxon>Streptomycetaceae</taxon>
        <taxon>Streptomyces</taxon>
    </lineage>
</organism>
<dbReference type="Proteomes" id="UP000603227">
    <property type="component" value="Unassembled WGS sequence"/>
</dbReference>
<comment type="caution">
    <text evidence="2">The sequence shown here is derived from an EMBL/GenBank/DDBJ whole genome shotgun (WGS) entry which is preliminary data.</text>
</comment>
<feature type="compositionally biased region" description="Basic and acidic residues" evidence="1">
    <location>
        <begin position="1"/>
        <end position="10"/>
    </location>
</feature>
<gene>
    <name evidence="2" type="ORF">GCM10017771_91280</name>
</gene>
<evidence type="ECO:0000256" key="1">
    <source>
        <dbReference type="SAM" id="MobiDB-lite"/>
    </source>
</evidence>
<proteinExistence type="predicted"/>
<feature type="region of interest" description="Disordered" evidence="1">
    <location>
        <begin position="1"/>
        <end position="47"/>
    </location>
</feature>
<reference evidence="2" key="2">
    <citation type="submission" date="2020-09" db="EMBL/GenBank/DDBJ databases">
        <authorList>
            <person name="Sun Q."/>
            <person name="Zhou Y."/>
        </authorList>
    </citation>
    <scope>NUCLEOTIDE SEQUENCE</scope>
    <source>
        <strain evidence="2">CGMCC 4.7403</strain>
    </source>
</reference>
<feature type="compositionally biased region" description="Basic and acidic residues" evidence="1">
    <location>
        <begin position="21"/>
        <end position="33"/>
    </location>
</feature>
<evidence type="ECO:0000313" key="2">
    <source>
        <dbReference type="EMBL" id="GHE67506.1"/>
    </source>
</evidence>
<dbReference type="EMBL" id="BNAT01000067">
    <property type="protein sequence ID" value="GHE67506.1"/>
    <property type="molecule type" value="Genomic_DNA"/>
</dbReference>
<accession>A0A919DQD9</accession>
<feature type="compositionally biased region" description="Basic residues" evidence="1">
    <location>
        <begin position="38"/>
        <end position="47"/>
    </location>
</feature>
<name>A0A919DQD9_9ACTN</name>
<evidence type="ECO:0000313" key="3">
    <source>
        <dbReference type="Proteomes" id="UP000603227"/>
    </source>
</evidence>
<dbReference type="AlphaFoldDB" id="A0A919DQD9"/>
<reference evidence="2" key="1">
    <citation type="journal article" date="2014" name="Int. J. Syst. Evol. Microbiol.">
        <title>Complete genome sequence of Corynebacterium casei LMG S-19264T (=DSM 44701T), isolated from a smear-ripened cheese.</title>
        <authorList>
            <consortium name="US DOE Joint Genome Institute (JGI-PGF)"/>
            <person name="Walter F."/>
            <person name="Albersmeier A."/>
            <person name="Kalinowski J."/>
            <person name="Ruckert C."/>
        </authorList>
    </citation>
    <scope>NUCLEOTIDE SEQUENCE</scope>
    <source>
        <strain evidence="2">CGMCC 4.7403</strain>
    </source>
</reference>
<keyword evidence="3" id="KW-1185">Reference proteome</keyword>
<sequence length="47" mass="5256">MTAFRTEREPLGPLEPAVGRQTDHRLSRMRQSEGAHTGQHRAASRTA</sequence>